<reference evidence="1 2" key="1">
    <citation type="submission" date="2018-06" db="EMBL/GenBank/DDBJ databases">
        <authorList>
            <consortium name="Pathogen Informatics"/>
            <person name="Doyle S."/>
        </authorList>
    </citation>
    <scope>NUCLEOTIDE SEQUENCE [LARGE SCALE GENOMIC DNA]</scope>
    <source>
        <strain evidence="1 2">NCTC9426</strain>
    </source>
</reference>
<dbReference type="Proteomes" id="UP000254133">
    <property type="component" value="Unassembled WGS sequence"/>
</dbReference>
<name>A0A378PRB2_MORBO</name>
<dbReference type="RefSeq" id="WP_147287316.1">
    <property type="nucleotide sequence ID" value="NZ_UGPZ01000002.1"/>
</dbReference>
<evidence type="ECO:0000313" key="2">
    <source>
        <dbReference type="Proteomes" id="UP000254133"/>
    </source>
</evidence>
<accession>A0A378PRB2</accession>
<dbReference type="EMBL" id="UGPZ01000002">
    <property type="protein sequence ID" value="STY91014.1"/>
    <property type="molecule type" value="Genomic_DNA"/>
</dbReference>
<dbReference type="AlphaFoldDB" id="A0A378PRB2"/>
<sequence>MAAISWIADVQGRQAVLTNACQLSDDFMKGHKDRERFYEDMKNSSELNSTWGENLYDVEQRMEFITRIAKDYHFIMLSYKTKVEGYMQSIVNGKVVEGDGDF</sequence>
<protein>
    <submittedName>
        <fullName evidence="1">Uncharacterized protein</fullName>
    </submittedName>
</protein>
<gene>
    <name evidence="1" type="ORF">NCTC9426_01047</name>
</gene>
<proteinExistence type="predicted"/>
<organism evidence="1 2">
    <name type="scientific">Moraxella bovis</name>
    <dbReference type="NCBI Taxonomy" id="476"/>
    <lineage>
        <taxon>Bacteria</taxon>
        <taxon>Pseudomonadati</taxon>
        <taxon>Pseudomonadota</taxon>
        <taxon>Gammaproteobacteria</taxon>
        <taxon>Moraxellales</taxon>
        <taxon>Moraxellaceae</taxon>
        <taxon>Moraxella</taxon>
    </lineage>
</organism>
<evidence type="ECO:0000313" key="1">
    <source>
        <dbReference type="EMBL" id="STY91014.1"/>
    </source>
</evidence>